<protein>
    <recommendedName>
        <fullName evidence="6">Enoyl reductase (ER) domain-containing protein</fullName>
    </recommendedName>
</protein>
<dbReference type="Gene3D" id="3.40.50.720">
    <property type="entry name" value="NAD(P)-binding Rossmann-like Domain"/>
    <property type="match status" value="1"/>
</dbReference>
<dbReference type="SUPFAM" id="SSF50129">
    <property type="entry name" value="GroES-like"/>
    <property type="match status" value="1"/>
</dbReference>
<dbReference type="Proteomes" id="UP001447188">
    <property type="component" value="Unassembled WGS sequence"/>
</dbReference>
<evidence type="ECO:0000256" key="2">
    <source>
        <dbReference type="ARBA" id="ARBA00022723"/>
    </source>
</evidence>
<evidence type="ECO:0000256" key="1">
    <source>
        <dbReference type="ARBA" id="ARBA00001947"/>
    </source>
</evidence>
<evidence type="ECO:0000313" key="8">
    <source>
        <dbReference type="Proteomes" id="UP001447188"/>
    </source>
</evidence>
<feature type="domain" description="Enoyl reductase (ER)" evidence="6">
    <location>
        <begin position="23"/>
        <end position="379"/>
    </location>
</feature>
<dbReference type="InterPro" id="IPR013149">
    <property type="entry name" value="ADH-like_C"/>
</dbReference>
<name>A0ABR3GGJ3_9PEZI</name>
<dbReference type="SUPFAM" id="SSF51735">
    <property type="entry name" value="NAD(P)-binding Rossmann-fold domains"/>
    <property type="match status" value="1"/>
</dbReference>
<keyword evidence="2 5" id="KW-0479">Metal-binding</keyword>
<evidence type="ECO:0000256" key="4">
    <source>
        <dbReference type="ARBA" id="ARBA00023002"/>
    </source>
</evidence>
<dbReference type="Pfam" id="PF08240">
    <property type="entry name" value="ADH_N"/>
    <property type="match status" value="1"/>
</dbReference>
<reference evidence="7 8" key="1">
    <citation type="submission" date="2024-02" db="EMBL/GenBank/DDBJ databases">
        <title>Discinaceae phylogenomics.</title>
        <authorList>
            <person name="Dirks A.C."/>
            <person name="James T.Y."/>
        </authorList>
    </citation>
    <scope>NUCLEOTIDE SEQUENCE [LARGE SCALE GENOMIC DNA]</scope>
    <source>
        <strain evidence="7 8">ACD0624</strain>
    </source>
</reference>
<dbReference type="Gene3D" id="3.90.180.10">
    <property type="entry name" value="Medium-chain alcohol dehydrogenases, catalytic domain"/>
    <property type="match status" value="1"/>
</dbReference>
<proteinExistence type="inferred from homology"/>
<dbReference type="Pfam" id="PF00107">
    <property type="entry name" value="ADH_zinc_N"/>
    <property type="match status" value="1"/>
</dbReference>
<evidence type="ECO:0000313" key="7">
    <source>
        <dbReference type="EMBL" id="KAL0634900.1"/>
    </source>
</evidence>
<dbReference type="EMBL" id="JBBBZM010000082">
    <property type="protein sequence ID" value="KAL0634900.1"/>
    <property type="molecule type" value="Genomic_DNA"/>
</dbReference>
<dbReference type="PROSITE" id="PS00059">
    <property type="entry name" value="ADH_ZINC"/>
    <property type="match status" value="1"/>
</dbReference>
<gene>
    <name evidence="7" type="ORF">Q9L58_006180</name>
</gene>
<organism evidence="7 8">
    <name type="scientific">Discina gigas</name>
    <dbReference type="NCBI Taxonomy" id="1032678"/>
    <lineage>
        <taxon>Eukaryota</taxon>
        <taxon>Fungi</taxon>
        <taxon>Dikarya</taxon>
        <taxon>Ascomycota</taxon>
        <taxon>Pezizomycotina</taxon>
        <taxon>Pezizomycetes</taxon>
        <taxon>Pezizales</taxon>
        <taxon>Discinaceae</taxon>
        <taxon>Discina</taxon>
    </lineage>
</organism>
<dbReference type="InterPro" id="IPR002328">
    <property type="entry name" value="ADH_Zn_CS"/>
</dbReference>
<dbReference type="InterPro" id="IPR011032">
    <property type="entry name" value="GroES-like_sf"/>
</dbReference>
<evidence type="ECO:0000259" key="6">
    <source>
        <dbReference type="SMART" id="SM00829"/>
    </source>
</evidence>
<dbReference type="InterPro" id="IPR013154">
    <property type="entry name" value="ADH-like_N"/>
</dbReference>
<accession>A0ABR3GGJ3</accession>
<dbReference type="SMART" id="SM00829">
    <property type="entry name" value="PKS_ER"/>
    <property type="match status" value="1"/>
</dbReference>
<keyword evidence="4" id="KW-0560">Oxidoreductase</keyword>
<dbReference type="InterPro" id="IPR036291">
    <property type="entry name" value="NAD(P)-bd_dom_sf"/>
</dbReference>
<dbReference type="PANTHER" id="PTHR42683">
    <property type="entry name" value="ALDEHYDE REDUCTASE"/>
    <property type="match status" value="1"/>
</dbReference>
<keyword evidence="8" id="KW-1185">Reference proteome</keyword>
<evidence type="ECO:0000256" key="5">
    <source>
        <dbReference type="RuleBase" id="RU361277"/>
    </source>
</evidence>
<sequence length="389" mass="42475">MSTSQDYEFRGWMGLDKDCIEKGTLEEQVFTPKPFGDSDVDIKITHCGICGSDVHALSSGRRQTNYPICVGHEITGTAVKVGKDVKNIKVGDRVGVGAQSCSCMKPSCSQCNPHIQVFVIGQHCNPDLTHTLFSGTTKNEQYCPEMILTYGDTYPDGSRSMGGYGDYVRIHEHFTFKIPETLPSEMAAPMFCAGITMYSPLKRNGVGPGKTVGIIGIGGLGHFGLLWAKALGADKVVAISRTLSKSEDAHNLGADAFIATEEDPMWAEKNANSVDLIVCTSYAPNMPISKYLQLIKPHGTYIQVGIPDDEIPAFRMMPMMKKGVTIGGSLIGSPAEISEMLELAASKEVRPWVNPWPMSEVNGALAAFYRGEPRYRIVLVNEKHAKHYM</sequence>
<comment type="caution">
    <text evidence="7">The sequence shown here is derived from an EMBL/GenBank/DDBJ whole genome shotgun (WGS) entry which is preliminary data.</text>
</comment>
<dbReference type="InterPro" id="IPR047109">
    <property type="entry name" value="CAD-like"/>
</dbReference>
<comment type="similarity">
    <text evidence="5">Belongs to the zinc-containing alcohol dehydrogenase family.</text>
</comment>
<dbReference type="CDD" id="cd05283">
    <property type="entry name" value="CAD1"/>
    <property type="match status" value="1"/>
</dbReference>
<evidence type="ECO:0000256" key="3">
    <source>
        <dbReference type="ARBA" id="ARBA00022833"/>
    </source>
</evidence>
<comment type="cofactor">
    <cofactor evidence="1 5">
        <name>Zn(2+)</name>
        <dbReference type="ChEBI" id="CHEBI:29105"/>
    </cofactor>
</comment>
<dbReference type="InterPro" id="IPR020843">
    <property type="entry name" value="ER"/>
</dbReference>
<keyword evidence="3 5" id="KW-0862">Zinc</keyword>